<keyword evidence="3" id="KW-1185">Reference proteome</keyword>
<dbReference type="EMBL" id="JAUHJS010000001">
    <property type="protein sequence ID" value="MDN4164149.1"/>
    <property type="molecule type" value="Genomic_DNA"/>
</dbReference>
<proteinExistence type="predicted"/>
<keyword evidence="1" id="KW-1133">Transmembrane helix</keyword>
<evidence type="ECO:0000256" key="1">
    <source>
        <dbReference type="SAM" id="Phobius"/>
    </source>
</evidence>
<organism evidence="2 3">
    <name type="scientific">Shiella aurantiaca</name>
    <dbReference type="NCBI Taxonomy" id="3058365"/>
    <lineage>
        <taxon>Bacteria</taxon>
        <taxon>Pseudomonadati</taxon>
        <taxon>Bacteroidota</taxon>
        <taxon>Cytophagia</taxon>
        <taxon>Cytophagales</taxon>
        <taxon>Shiellaceae</taxon>
        <taxon>Shiella</taxon>
    </lineage>
</organism>
<protein>
    <submittedName>
        <fullName evidence="2">Uncharacterized protein</fullName>
    </submittedName>
</protein>
<sequence>MNKWMRHLPSLPTGLKAWHIFFLIIGTILQGCCLFCWDKEPDERYKITFFNSTEFDLRIVLGEETIKDEYNLRPQKASSQSGSIGVNDGEDPVVKIFDGGYAPYQNIVKVYRNDSLRVTWHGPPRDFGNDSLSFFNFRSWEVIKYPEDSLVDGEIRFTIDTIY</sequence>
<dbReference type="PROSITE" id="PS51257">
    <property type="entry name" value="PROKAR_LIPOPROTEIN"/>
    <property type="match status" value="1"/>
</dbReference>
<dbReference type="RefSeq" id="WP_320002676.1">
    <property type="nucleotide sequence ID" value="NZ_JAUHJS010000001.1"/>
</dbReference>
<evidence type="ECO:0000313" key="3">
    <source>
        <dbReference type="Proteomes" id="UP001168552"/>
    </source>
</evidence>
<dbReference type="Proteomes" id="UP001168552">
    <property type="component" value="Unassembled WGS sequence"/>
</dbReference>
<comment type="caution">
    <text evidence="2">The sequence shown here is derived from an EMBL/GenBank/DDBJ whole genome shotgun (WGS) entry which is preliminary data.</text>
</comment>
<name>A0ABT8F1C3_9BACT</name>
<evidence type="ECO:0000313" key="2">
    <source>
        <dbReference type="EMBL" id="MDN4164149.1"/>
    </source>
</evidence>
<keyword evidence="1" id="KW-0472">Membrane</keyword>
<reference evidence="2" key="1">
    <citation type="submission" date="2023-06" db="EMBL/GenBank/DDBJ databases">
        <title>Cytophagales bacterium Strain LB-30, isolated from soil.</title>
        <authorList>
            <person name="Liu B."/>
        </authorList>
    </citation>
    <scope>NUCLEOTIDE SEQUENCE</scope>
    <source>
        <strain evidence="2">LB-30</strain>
    </source>
</reference>
<feature type="transmembrane region" description="Helical" evidence="1">
    <location>
        <begin position="20"/>
        <end position="37"/>
    </location>
</feature>
<gene>
    <name evidence="2" type="ORF">QWY31_01485</name>
</gene>
<keyword evidence="1" id="KW-0812">Transmembrane</keyword>
<accession>A0ABT8F1C3</accession>